<evidence type="ECO:0000256" key="1">
    <source>
        <dbReference type="ARBA" id="ARBA00001938"/>
    </source>
</evidence>
<dbReference type="PROSITE" id="PS50968">
    <property type="entry name" value="BIOTINYL_LIPOYL"/>
    <property type="match status" value="1"/>
</dbReference>
<evidence type="ECO:0000256" key="3">
    <source>
        <dbReference type="ARBA" id="ARBA00022679"/>
    </source>
</evidence>
<proteinExistence type="inferred from homology"/>
<evidence type="ECO:0000256" key="7">
    <source>
        <dbReference type="SAM" id="MobiDB-lite"/>
    </source>
</evidence>
<dbReference type="KEGG" id="rrd:RradSPS_1649"/>
<feature type="compositionally biased region" description="Pro residues" evidence="7">
    <location>
        <begin position="117"/>
        <end position="131"/>
    </location>
</feature>
<dbReference type="AlphaFoldDB" id="A0A023X387"/>
<dbReference type="GO" id="GO:0031405">
    <property type="term" value="F:lipoic acid binding"/>
    <property type="evidence" value="ECO:0007669"/>
    <property type="project" value="TreeGrafter"/>
</dbReference>
<dbReference type="PATRIC" id="fig|42256.3.peg.1669"/>
<dbReference type="EMBL" id="CP007514">
    <property type="protein sequence ID" value="AHY46932.1"/>
    <property type="molecule type" value="Genomic_DNA"/>
</dbReference>
<dbReference type="InterPro" id="IPR000089">
    <property type="entry name" value="Biotin_lipoyl"/>
</dbReference>
<dbReference type="SUPFAM" id="SSF51230">
    <property type="entry name" value="Single hybrid motif"/>
    <property type="match status" value="1"/>
</dbReference>
<feature type="compositionally biased region" description="Basic and acidic residues" evidence="7">
    <location>
        <begin position="242"/>
        <end position="254"/>
    </location>
</feature>
<reference evidence="10 11" key="1">
    <citation type="submission" date="2014-03" db="EMBL/GenBank/DDBJ databases">
        <title>Complete genome sequence of the Radio-Resistant Rubrobacter radiotolerans RSPS-4.</title>
        <authorList>
            <person name="Egas C.C."/>
            <person name="Barroso C.C."/>
            <person name="Froufe H.J.C."/>
            <person name="Pacheco J.J."/>
            <person name="Albuquerque L.L."/>
            <person name="da Costa M.M.S."/>
        </authorList>
    </citation>
    <scope>NUCLEOTIDE SEQUENCE [LARGE SCALE GENOMIC DNA]</scope>
    <source>
        <strain evidence="10 11">RSPS-4</strain>
    </source>
</reference>
<feature type="domain" description="Peripheral subunit-binding (PSBD)" evidence="9">
    <location>
        <begin position="186"/>
        <end position="223"/>
    </location>
</feature>
<dbReference type="InterPro" id="IPR004167">
    <property type="entry name" value="PSBD"/>
</dbReference>
<name>A0A023X387_RUBRA</name>
<keyword evidence="3 6" id="KW-0808">Transferase</keyword>
<dbReference type="InterPro" id="IPR036625">
    <property type="entry name" value="E3-bd_dom_sf"/>
</dbReference>
<sequence>MARELSVPTLGMDMQEATIVRWLVCEGDEVQKGEPVLEIDTDKTTFEVEAPESGTLSNLTGKEGETLPVGAFLAYVLAPGEEVPQKEGEDKEEGHQEEGQQNEQEEEGSLVPDASPEIPPDEPLSPEPGAPVPEEVSPEEVSPEEVSSAGSGPSAEAGLSEDGSGAVGGPASAPSVPPPAAGKGLRASPAARRLAAERGVDISSVAGSGPAGRVYLSDVLAFEATTTAPAATPEQGEQEEQEVSREELPSREASPKATSREGAAAGAATSSGVAAEVLEEGIRREPLTQVRRIGAKRTQRSFSEVPHFYLRREMDAGALVLLRERLKEKLGERPEAVGVVPSLNDLVAFAVSRTLADHPRLRARFDEERGELVVHERVNLGIAAATERGLVVPVVRDAGSLRLLELAKRTRELLGKAREGKLAREELSGGTFTISNLGMMGIDSFDAIVNQPEAAILAVGQLRTVPRWNGEEWVPREVFSCTLSVDHRVADGADGARFLADLAEALKDWELLL</sequence>
<evidence type="ECO:0000259" key="9">
    <source>
        <dbReference type="PROSITE" id="PS51826"/>
    </source>
</evidence>
<feature type="region of interest" description="Disordered" evidence="7">
    <location>
        <begin position="227"/>
        <end position="271"/>
    </location>
</feature>
<dbReference type="Gene3D" id="2.40.50.100">
    <property type="match status" value="1"/>
</dbReference>
<dbReference type="PANTHER" id="PTHR43178:SF5">
    <property type="entry name" value="LIPOAMIDE ACYLTRANSFERASE COMPONENT OF BRANCHED-CHAIN ALPHA-KETO ACID DEHYDROGENASE COMPLEX, MITOCHONDRIAL"/>
    <property type="match status" value="1"/>
</dbReference>
<evidence type="ECO:0000313" key="10">
    <source>
        <dbReference type="EMBL" id="AHY46932.1"/>
    </source>
</evidence>
<dbReference type="EC" id="2.3.1.-" evidence="6"/>
<keyword evidence="10" id="KW-0670">Pyruvate</keyword>
<dbReference type="SUPFAM" id="SSF47005">
    <property type="entry name" value="Peripheral subunit-binding domain of 2-oxo acid dehydrogenase complex"/>
    <property type="match status" value="1"/>
</dbReference>
<dbReference type="InterPro" id="IPR023213">
    <property type="entry name" value="CAT-like_dom_sf"/>
</dbReference>
<feature type="compositionally biased region" description="Low complexity" evidence="7">
    <location>
        <begin position="260"/>
        <end position="271"/>
    </location>
</feature>
<keyword evidence="5 6" id="KW-0012">Acyltransferase</keyword>
<evidence type="ECO:0000259" key="8">
    <source>
        <dbReference type="PROSITE" id="PS50968"/>
    </source>
</evidence>
<dbReference type="Proteomes" id="UP000025229">
    <property type="component" value="Chromosome"/>
</dbReference>
<dbReference type="GO" id="GO:0005737">
    <property type="term" value="C:cytoplasm"/>
    <property type="evidence" value="ECO:0007669"/>
    <property type="project" value="TreeGrafter"/>
</dbReference>
<dbReference type="OrthoDB" id="9805770at2"/>
<dbReference type="InterPro" id="IPR011053">
    <property type="entry name" value="Single_hybrid_motif"/>
</dbReference>
<dbReference type="SUPFAM" id="SSF52777">
    <property type="entry name" value="CoA-dependent acyltransferases"/>
    <property type="match status" value="1"/>
</dbReference>
<dbReference type="Pfam" id="PF00198">
    <property type="entry name" value="2-oxoacid_dh"/>
    <property type="match status" value="1"/>
</dbReference>
<evidence type="ECO:0000256" key="5">
    <source>
        <dbReference type="ARBA" id="ARBA00023315"/>
    </source>
</evidence>
<dbReference type="Pfam" id="PF00364">
    <property type="entry name" value="Biotin_lipoyl"/>
    <property type="match status" value="1"/>
</dbReference>
<dbReference type="GO" id="GO:0016407">
    <property type="term" value="F:acetyltransferase activity"/>
    <property type="evidence" value="ECO:0007669"/>
    <property type="project" value="TreeGrafter"/>
</dbReference>
<comment type="similarity">
    <text evidence="2 6">Belongs to the 2-oxoacid dehydrogenase family.</text>
</comment>
<dbReference type="Gene3D" id="3.30.559.10">
    <property type="entry name" value="Chloramphenicol acetyltransferase-like domain"/>
    <property type="match status" value="1"/>
</dbReference>
<dbReference type="HOGENOM" id="CLU_016733_10_2_11"/>
<dbReference type="CDD" id="cd06849">
    <property type="entry name" value="lipoyl_domain"/>
    <property type="match status" value="1"/>
</dbReference>
<dbReference type="InterPro" id="IPR050743">
    <property type="entry name" value="2-oxoacid_DH_E2_comp"/>
</dbReference>
<gene>
    <name evidence="10" type="ORF">RradSPS_1649</name>
</gene>
<feature type="region of interest" description="Disordered" evidence="7">
    <location>
        <begin position="83"/>
        <end position="193"/>
    </location>
</feature>
<dbReference type="InterPro" id="IPR001078">
    <property type="entry name" value="2-oxoacid_DH_actylTfrase"/>
</dbReference>
<dbReference type="Pfam" id="PF02817">
    <property type="entry name" value="E3_binding"/>
    <property type="match status" value="1"/>
</dbReference>
<organism evidence="10 11">
    <name type="scientific">Rubrobacter radiotolerans</name>
    <name type="common">Arthrobacter radiotolerans</name>
    <dbReference type="NCBI Taxonomy" id="42256"/>
    <lineage>
        <taxon>Bacteria</taxon>
        <taxon>Bacillati</taxon>
        <taxon>Actinomycetota</taxon>
        <taxon>Rubrobacteria</taxon>
        <taxon>Rubrobacterales</taxon>
        <taxon>Rubrobacteraceae</taxon>
        <taxon>Rubrobacter</taxon>
    </lineage>
</organism>
<feature type="compositionally biased region" description="Basic and acidic residues" evidence="7">
    <location>
        <begin position="83"/>
        <end position="98"/>
    </location>
</feature>
<protein>
    <recommendedName>
        <fullName evidence="6">Dihydrolipoamide acetyltransferase component of pyruvate dehydrogenase complex</fullName>
        <ecNumber evidence="6">2.3.1.-</ecNumber>
    </recommendedName>
</protein>
<keyword evidence="4 6" id="KW-0450">Lipoyl</keyword>
<evidence type="ECO:0000256" key="4">
    <source>
        <dbReference type="ARBA" id="ARBA00022823"/>
    </source>
</evidence>
<dbReference type="PANTHER" id="PTHR43178">
    <property type="entry name" value="DIHYDROLIPOAMIDE ACETYLTRANSFERASE COMPONENT OF PYRUVATE DEHYDROGENASE COMPLEX"/>
    <property type="match status" value="1"/>
</dbReference>
<dbReference type="PROSITE" id="PS51826">
    <property type="entry name" value="PSBD"/>
    <property type="match status" value="1"/>
</dbReference>
<evidence type="ECO:0000256" key="2">
    <source>
        <dbReference type="ARBA" id="ARBA00007317"/>
    </source>
</evidence>
<dbReference type="STRING" id="42256.RradSPS_1649"/>
<keyword evidence="11" id="KW-1185">Reference proteome</keyword>
<feature type="compositionally biased region" description="Low complexity" evidence="7">
    <location>
        <begin position="144"/>
        <end position="158"/>
    </location>
</feature>
<evidence type="ECO:0000313" key="11">
    <source>
        <dbReference type="Proteomes" id="UP000025229"/>
    </source>
</evidence>
<accession>A0A023X387</accession>
<dbReference type="Gene3D" id="4.10.320.10">
    <property type="entry name" value="E3-binding domain"/>
    <property type="match status" value="1"/>
</dbReference>
<feature type="domain" description="Lipoyl-binding" evidence="8">
    <location>
        <begin position="2"/>
        <end position="77"/>
    </location>
</feature>
<dbReference type="eggNOG" id="COG0508">
    <property type="taxonomic scope" value="Bacteria"/>
</dbReference>
<evidence type="ECO:0000256" key="6">
    <source>
        <dbReference type="RuleBase" id="RU003423"/>
    </source>
</evidence>
<comment type="cofactor">
    <cofactor evidence="1 6">
        <name>(R)-lipoate</name>
        <dbReference type="ChEBI" id="CHEBI:83088"/>
    </cofactor>
</comment>